<accession>A0A1N6JIS5</accession>
<evidence type="ECO:0000256" key="3">
    <source>
        <dbReference type="SAM" id="SignalP"/>
    </source>
</evidence>
<evidence type="ECO:0000256" key="1">
    <source>
        <dbReference type="ARBA" id="ARBA00022737"/>
    </source>
</evidence>
<keyword evidence="1" id="KW-0677">Repeat</keyword>
<dbReference type="STRING" id="536979.SAMN04488055_4055"/>
<dbReference type="Pfam" id="PF13181">
    <property type="entry name" value="TPR_8"/>
    <property type="match status" value="3"/>
</dbReference>
<sequence length="381" mass="43665">MIRAISAMLCFLLFAASAKAQDNIDKALLMDYFQEQQFDKAIQYLEGTAKVQQANGLALLASAYYQSGQLAQAEKNYKLVLAQDSNHIPALQALGNIARQQKQPAKAFIHFEKLVALRPTNAGYYKQLGQVCENIAGMQDSSFKYMMQSYQLNQKDVTVISSLCAEFIAQKEYGKADSMLKLYMLFDSTQVNILAYLTKTSYLQKDFTTATMYGERLLSMGAVDPMGTIYLAVSYYNLKKYDSCALVYDKMKALAGASPETITYYAGLAYARMKNYERSNQLIQECIDQAKSKSLDSYYATLADNYEQMRQFRKAITYYDTSYYLFKDPMRQYGIGRIYEQHLQDPLNAKKHYKQYVLQAKPENKEEESIHTYVKERIKNL</sequence>
<keyword evidence="3" id="KW-0732">Signal</keyword>
<gene>
    <name evidence="4" type="ORF">SAMN04488055_4055</name>
</gene>
<dbReference type="GO" id="GO:0046813">
    <property type="term" value="P:receptor-mediated virion attachment to host cell"/>
    <property type="evidence" value="ECO:0007669"/>
    <property type="project" value="TreeGrafter"/>
</dbReference>
<dbReference type="Proteomes" id="UP000185003">
    <property type="component" value="Unassembled WGS sequence"/>
</dbReference>
<evidence type="ECO:0000313" key="4">
    <source>
        <dbReference type="EMBL" id="SIO44133.1"/>
    </source>
</evidence>
<dbReference type="GO" id="GO:0009279">
    <property type="term" value="C:cell outer membrane"/>
    <property type="evidence" value="ECO:0007669"/>
    <property type="project" value="TreeGrafter"/>
</dbReference>
<dbReference type="InterPro" id="IPR050498">
    <property type="entry name" value="Ycf3"/>
</dbReference>
<dbReference type="InterPro" id="IPR011990">
    <property type="entry name" value="TPR-like_helical_dom_sf"/>
</dbReference>
<dbReference type="RefSeq" id="WP_074241430.1">
    <property type="nucleotide sequence ID" value="NZ_FSRA01000002.1"/>
</dbReference>
<name>A0A1N6JIS5_9BACT</name>
<proteinExistence type="predicted"/>
<reference evidence="5" key="1">
    <citation type="submission" date="2016-11" db="EMBL/GenBank/DDBJ databases">
        <authorList>
            <person name="Varghese N."/>
            <person name="Submissions S."/>
        </authorList>
    </citation>
    <scope>NUCLEOTIDE SEQUENCE [LARGE SCALE GENOMIC DNA]</scope>
    <source>
        <strain evidence="5">DSM 24787</strain>
    </source>
</reference>
<dbReference type="PANTHER" id="PTHR44858:SF1">
    <property type="entry name" value="UDP-N-ACETYLGLUCOSAMINE--PEPTIDE N-ACETYLGLUCOSAMINYLTRANSFERASE SPINDLY-RELATED"/>
    <property type="match status" value="1"/>
</dbReference>
<dbReference type="PANTHER" id="PTHR44858">
    <property type="entry name" value="TETRATRICOPEPTIDE REPEAT PROTEIN 6"/>
    <property type="match status" value="1"/>
</dbReference>
<dbReference type="EMBL" id="FSRA01000002">
    <property type="protein sequence ID" value="SIO44133.1"/>
    <property type="molecule type" value="Genomic_DNA"/>
</dbReference>
<dbReference type="OrthoDB" id="680903at2"/>
<dbReference type="InterPro" id="IPR019734">
    <property type="entry name" value="TPR_rpt"/>
</dbReference>
<dbReference type="Gene3D" id="1.25.40.10">
    <property type="entry name" value="Tetratricopeptide repeat domain"/>
    <property type="match status" value="2"/>
</dbReference>
<evidence type="ECO:0000313" key="5">
    <source>
        <dbReference type="Proteomes" id="UP000185003"/>
    </source>
</evidence>
<evidence type="ECO:0000256" key="2">
    <source>
        <dbReference type="ARBA" id="ARBA00022803"/>
    </source>
</evidence>
<dbReference type="AlphaFoldDB" id="A0A1N6JIS5"/>
<keyword evidence="5" id="KW-1185">Reference proteome</keyword>
<protein>
    <submittedName>
        <fullName evidence="4">Tfp pilus assembly protein PilF</fullName>
    </submittedName>
</protein>
<keyword evidence="2" id="KW-0802">TPR repeat</keyword>
<organism evidence="4 5">
    <name type="scientific">Chitinophaga niabensis</name>
    <dbReference type="NCBI Taxonomy" id="536979"/>
    <lineage>
        <taxon>Bacteria</taxon>
        <taxon>Pseudomonadati</taxon>
        <taxon>Bacteroidota</taxon>
        <taxon>Chitinophagia</taxon>
        <taxon>Chitinophagales</taxon>
        <taxon>Chitinophagaceae</taxon>
        <taxon>Chitinophaga</taxon>
    </lineage>
</organism>
<feature type="signal peptide" evidence="3">
    <location>
        <begin position="1"/>
        <end position="20"/>
    </location>
</feature>
<dbReference type="SUPFAM" id="SSF48452">
    <property type="entry name" value="TPR-like"/>
    <property type="match status" value="2"/>
</dbReference>
<feature type="chain" id="PRO_5012658642" evidence="3">
    <location>
        <begin position="21"/>
        <end position="381"/>
    </location>
</feature>
<dbReference type="SMART" id="SM00028">
    <property type="entry name" value="TPR"/>
    <property type="match status" value="4"/>
</dbReference>